<name>A0AA37SLW6_9BACT</name>
<dbReference type="Gene3D" id="3.30.565.10">
    <property type="entry name" value="Histidine kinase-like ATPase, C-terminal domain"/>
    <property type="match status" value="1"/>
</dbReference>
<dbReference type="SUPFAM" id="SSF55874">
    <property type="entry name" value="ATPase domain of HSP90 chaperone/DNA topoisomerase II/histidine kinase"/>
    <property type="match status" value="1"/>
</dbReference>
<dbReference type="InterPro" id="IPR036890">
    <property type="entry name" value="HATPase_C_sf"/>
</dbReference>
<dbReference type="PANTHER" id="PTHR34220:SF7">
    <property type="entry name" value="SENSOR HISTIDINE KINASE YPDA"/>
    <property type="match status" value="1"/>
</dbReference>
<dbReference type="AlphaFoldDB" id="A0AA37SLW6"/>
<dbReference type="InterPro" id="IPR010559">
    <property type="entry name" value="Sig_transdc_His_kin_internal"/>
</dbReference>
<dbReference type="PANTHER" id="PTHR34220">
    <property type="entry name" value="SENSOR HISTIDINE KINASE YPDA"/>
    <property type="match status" value="1"/>
</dbReference>
<keyword evidence="3" id="KW-1185">Reference proteome</keyword>
<evidence type="ECO:0000313" key="3">
    <source>
        <dbReference type="Proteomes" id="UP001156666"/>
    </source>
</evidence>
<sequence length="190" mass="22267">MEMLHLKSQVNPHFFFNTLNNLYGLVEKDPKEAQSLILKLSDLMRYSIYEGQNEWVSLESEIDYLRNFVELHKNRYHKKVDVKFDTTINAEGYRIMPLLLILLVENAFKHGVEKLRDNAFVKMELIADDGHISFSIINNYDKEEEETNEPGGIGISNLKRRLEIGYKKKHDLHISKDDETFTAQLTLHKV</sequence>
<dbReference type="GO" id="GO:0000155">
    <property type="term" value="F:phosphorelay sensor kinase activity"/>
    <property type="evidence" value="ECO:0007669"/>
    <property type="project" value="InterPro"/>
</dbReference>
<reference evidence="2" key="2">
    <citation type="submission" date="2023-01" db="EMBL/GenBank/DDBJ databases">
        <title>Draft genome sequence of Portibacter lacus strain NBRC 108769.</title>
        <authorList>
            <person name="Sun Q."/>
            <person name="Mori K."/>
        </authorList>
    </citation>
    <scope>NUCLEOTIDE SEQUENCE</scope>
    <source>
        <strain evidence="2">NBRC 108769</strain>
    </source>
</reference>
<organism evidence="2 3">
    <name type="scientific">Portibacter lacus</name>
    <dbReference type="NCBI Taxonomy" id="1099794"/>
    <lineage>
        <taxon>Bacteria</taxon>
        <taxon>Pseudomonadati</taxon>
        <taxon>Bacteroidota</taxon>
        <taxon>Saprospiria</taxon>
        <taxon>Saprospirales</taxon>
        <taxon>Haliscomenobacteraceae</taxon>
        <taxon>Portibacter</taxon>
    </lineage>
</organism>
<dbReference type="InterPro" id="IPR050640">
    <property type="entry name" value="Bact_2-comp_sensor_kinase"/>
</dbReference>
<gene>
    <name evidence="2" type="ORF">GCM10007940_14460</name>
</gene>
<dbReference type="Pfam" id="PF06580">
    <property type="entry name" value="His_kinase"/>
    <property type="match status" value="1"/>
</dbReference>
<proteinExistence type="predicted"/>
<dbReference type="GO" id="GO:0016020">
    <property type="term" value="C:membrane"/>
    <property type="evidence" value="ECO:0007669"/>
    <property type="project" value="InterPro"/>
</dbReference>
<dbReference type="EMBL" id="BSOH01000007">
    <property type="protein sequence ID" value="GLR16831.1"/>
    <property type="molecule type" value="Genomic_DNA"/>
</dbReference>
<accession>A0AA37SLW6</accession>
<evidence type="ECO:0000313" key="2">
    <source>
        <dbReference type="EMBL" id="GLR16831.1"/>
    </source>
</evidence>
<evidence type="ECO:0000259" key="1">
    <source>
        <dbReference type="Pfam" id="PF06580"/>
    </source>
</evidence>
<comment type="caution">
    <text evidence="2">The sequence shown here is derived from an EMBL/GenBank/DDBJ whole genome shotgun (WGS) entry which is preliminary data.</text>
</comment>
<protein>
    <recommendedName>
        <fullName evidence="1">Signal transduction histidine kinase internal region domain-containing protein</fullName>
    </recommendedName>
</protein>
<dbReference type="Proteomes" id="UP001156666">
    <property type="component" value="Unassembled WGS sequence"/>
</dbReference>
<reference evidence="2" key="1">
    <citation type="journal article" date="2014" name="Int. J. Syst. Evol. Microbiol.">
        <title>Complete genome sequence of Corynebacterium casei LMG S-19264T (=DSM 44701T), isolated from a smear-ripened cheese.</title>
        <authorList>
            <consortium name="US DOE Joint Genome Institute (JGI-PGF)"/>
            <person name="Walter F."/>
            <person name="Albersmeier A."/>
            <person name="Kalinowski J."/>
            <person name="Ruckert C."/>
        </authorList>
    </citation>
    <scope>NUCLEOTIDE SEQUENCE</scope>
    <source>
        <strain evidence="2">NBRC 108769</strain>
    </source>
</reference>
<feature type="domain" description="Signal transduction histidine kinase internal region" evidence="1">
    <location>
        <begin position="1"/>
        <end position="79"/>
    </location>
</feature>